<reference evidence="3" key="1">
    <citation type="submission" date="2025-08" db="UniProtKB">
        <authorList>
            <consortium name="RefSeq"/>
        </authorList>
    </citation>
    <scope>IDENTIFICATION</scope>
    <source>
        <tissue evidence="3">Whole organism</tissue>
    </source>
</reference>
<evidence type="ECO:0000313" key="3">
    <source>
        <dbReference type="RefSeq" id="XP_018012537.2"/>
    </source>
</evidence>
<protein>
    <submittedName>
        <fullName evidence="3">Uncharacterized protein LOC108669654</fullName>
    </submittedName>
</protein>
<dbReference type="InterPro" id="IPR035914">
    <property type="entry name" value="Sperma_CUB_dom_sf"/>
</dbReference>
<keyword evidence="1" id="KW-0732">Signal</keyword>
<dbReference type="OrthoDB" id="6359265at2759"/>
<gene>
    <name evidence="3" type="primary">LOC108669654</name>
</gene>
<evidence type="ECO:0000313" key="2">
    <source>
        <dbReference type="Proteomes" id="UP000694843"/>
    </source>
</evidence>
<evidence type="ECO:0000256" key="1">
    <source>
        <dbReference type="SAM" id="SignalP"/>
    </source>
</evidence>
<dbReference type="GeneID" id="108669654"/>
<dbReference type="RefSeq" id="XP_018012537.2">
    <property type="nucleotide sequence ID" value="XM_018157048.2"/>
</dbReference>
<feature type="signal peptide" evidence="1">
    <location>
        <begin position="1"/>
        <end position="33"/>
    </location>
</feature>
<dbReference type="Gene3D" id="2.60.120.290">
    <property type="entry name" value="Spermadhesin, CUB domain"/>
    <property type="match status" value="1"/>
</dbReference>
<organism evidence="2 3">
    <name type="scientific">Hyalella azteca</name>
    <name type="common">Amphipod</name>
    <dbReference type="NCBI Taxonomy" id="294128"/>
    <lineage>
        <taxon>Eukaryota</taxon>
        <taxon>Metazoa</taxon>
        <taxon>Ecdysozoa</taxon>
        <taxon>Arthropoda</taxon>
        <taxon>Crustacea</taxon>
        <taxon>Multicrustacea</taxon>
        <taxon>Malacostraca</taxon>
        <taxon>Eumalacostraca</taxon>
        <taxon>Peracarida</taxon>
        <taxon>Amphipoda</taxon>
        <taxon>Senticaudata</taxon>
        <taxon>Talitrida</taxon>
        <taxon>Talitroidea</taxon>
        <taxon>Hyalellidae</taxon>
        <taxon>Hyalella</taxon>
    </lineage>
</organism>
<dbReference type="AlphaFoldDB" id="A0A8B7NFY8"/>
<feature type="chain" id="PRO_5036880465" evidence="1">
    <location>
        <begin position="34"/>
        <end position="495"/>
    </location>
</feature>
<dbReference type="SUPFAM" id="SSF49854">
    <property type="entry name" value="Spermadhesin, CUB domain"/>
    <property type="match status" value="1"/>
</dbReference>
<sequence length="495" mass="54539">MITTTINRNSSMPRSKALFVTLLLVCVYGRVTSVHPHLDDVVSFPAIQLLQNSSLKSTSNIGILNPKLDSGIYNPRSEPRILNQISESKSIEPNAPPRSADQTIEFLPCDNITQIPCAYGDCTCTEHYGNITTDVSFTGPLTFKFRVSPNKTLEVMIWMDKNDLSTLSSSSCNFIINGRQYSDKNALRAVTTFYTTTDDNITVTAASPSCYISMRYAAVEPKFKTTEIPANHTTGTITFPDEVSPSIENYGYAPQQRIMYVFSYPNNHVVDFTITKLDLGSRSTVLHDNLSTNNLTTNDFILVGLGSEIFERTEELLYGNLASEKTIRINYPSAHVVFFADYHEQLATGFSIDYEAVRVTTVETTTAPPTTTHLGCYERSSTVSYITLPQGYDSTASLEAGFQEAMAAAATQYIYSSGLLVLAPANVSASDVRVDVCATCNQHACTSSCAAFNFTINKLDATERNWAFTKDVLNQMLGDEDVQRALSETMCTNCT</sequence>
<dbReference type="Proteomes" id="UP000694843">
    <property type="component" value="Unplaced"/>
</dbReference>
<proteinExistence type="predicted"/>
<keyword evidence="2" id="KW-1185">Reference proteome</keyword>
<dbReference type="KEGG" id="hazt:108669654"/>
<feature type="non-terminal residue" evidence="3">
    <location>
        <position position="495"/>
    </location>
</feature>
<name>A0A8B7NFY8_HYAAZ</name>
<accession>A0A8B7NFY8</accession>